<evidence type="ECO:0000313" key="2">
    <source>
        <dbReference type="Proteomes" id="UP001162992"/>
    </source>
</evidence>
<keyword evidence="2" id="KW-1185">Reference proteome</keyword>
<reference evidence="2" key="1">
    <citation type="journal article" date="2024" name="Proc. Natl. Acad. Sci. U.S.A.">
        <title>Extraordinary preservation of gene collinearity over three hundred million years revealed in homosporous lycophytes.</title>
        <authorList>
            <person name="Li C."/>
            <person name="Wickell D."/>
            <person name="Kuo L.Y."/>
            <person name="Chen X."/>
            <person name="Nie B."/>
            <person name="Liao X."/>
            <person name="Peng D."/>
            <person name="Ji J."/>
            <person name="Jenkins J."/>
            <person name="Williams M."/>
            <person name="Shu S."/>
            <person name="Plott C."/>
            <person name="Barry K."/>
            <person name="Rajasekar S."/>
            <person name="Grimwood J."/>
            <person name="Han X."/>
            <person name="Sun S."/>
            <person name="Hou Z."/>
            <person name="He W."/>
            <person name="Dai G."/>
            <person name="Sun C."/>
            <person name="Schmutz J."/>
            <person name="Leebens-Mack J.H."/>
            <person name="Li F.W."/>
            <person name="Wang L."/>
        </authorList>
    </citation>
    <scope>NUCLEOTIDE SEQUENCE [LARGE SCALE GENOMIC DNA]</scope>
    <source>
        <strain evidence="2">cv. PW_Plant_1</strain>
    </source>
</reference>
<dbReference type="Proteomes" id="UP001162992">
    <property type="component" value="Chromosome 2"/>
</dbReference>
<comment type="caution">
    <text evidence="1">The sequence shown here is derived from an EMBL/GenBank/DDBJ whole genome shotgun (WGS) entry which is preliminary data.</text>
</comment>
<dbReference type="EMBL" id="CM055093">
    <property type="protein sequence ID" value="KAJ7564573.1"/>
    <property type="molecule type" value="Genomic_DNA"/>
</dbReference>
<sequence length="116" mass="13876">MTKRLQDLFRKSPFRPKSHFVLPRMEHMHNNIMNLLLHQVPYVCDVSRRVRNAETCLCDSTTSSFLQHVVRVNYSFYDFDKTFSRNTKRRYLIIFQLSRSANLLGSQKFHVIHIAM</sequence>
<accession>A0ACC2EDK2</accession>
<evidence type="ECO:0000313" key="1">
    <source>
        <dbReference type="EMBL" id="KAJ7564573.1"/>
    </source>
</evidence>
<name>A0ACC2EDK2_DIPCM</name>
<proteinExistence type="predicted"/>
<protein>
    <submittedName>
        <fullName evidence="1">Uncharacterized protein</fullName>
    </submittedName>
</protein>
<organism evidence="1 2">
    <name type="scientific">Diphasiastrum complanatum</name>
    <name type="common">Issler's clubmoss</name>
    <name type="synonym">Lycopodium complanatum</name>
    <dbReference type="NCBI Taxonomy" id="34168"/>
    <lineage>
        <taxon>Eukaryota</taxon>
        <taxon>Viridiplantae</taxon>
        <taxon>Streptophyta</taxon>
        <taxon>Embryophyta</taxon>
        <taxon>Tracheophyta</taxon>
        <taxon>Lycopodiopsida</taxon>
        <taxon>Lycopodiales</taxon>
        <taxon>Lycopodiaceae</taxon>
        <taxon>Lycopodioideae</taxon>
        <taxon>Diphasiastrum</taxon>
    </lineage>
</organism>
<gene>
    <name evidence="1" type="ORF">O6H91_02G023400</name>
</gene>